<keyword evidence="6" id="KW-0961">Cell wall biogenesis/degradation</keyword>
<keyword evidence="3 8" id="KW-1133">Transmembrane helix</keyword>
<evidence type="ECO:0000256" key="8">
    <source>
        <dbReference type="SAM" id="Phobius"/>
    </source>
</evidence>
<accession>A0A7G9FJT9</accession>
<dbReference type="Pfam" id="PF02618">
    <property type="entry name" value="YceG"/>
    <property type="match status" value="1"/>
</dbReference>
<keyword evidence="1" id="KW-1003">Cell membrane</keyword>
<evidence type="ECO:0000313" key="10">
    <source>
        <dbReference type="Proteomes" id="UP000515819"/>
    </source>
</evidence>
<dbReference type="InterPro" id="IPR003770">
    <property type="entry name" value="MLTG-like"/>
</dbReference>
<evidence type="ECO:0000256" key="3">
    <source>
        <dbReference type="ARBA" id="ARBA00022989"/>
    </source>
</evidence>
<name>A0A7G9FJT9_9FIRM</name>
<proteinExistence type="predicted"/>
<evidence type="ECO:0000256" key="5">
    <source>
        <dbReference type="ARBA" id="ARBA00023239"/>
    </source>
</evidence>
<feature type="compositionally biased region" description="Basic residues" evidence="7">
    <location>
        <begin position="17"/>
        <end position="27"/>
    </location>
</feature>
<evidence type="ECO:0000256" key="2">
    <source>
        <dbReference type="ARBA" id="ARBA00022692"/>
    </source>
</evidence>
<dbReference type="GO" id="GO:0016829">
    <property type="term" value="F:lyase activity"/>
    <property type="evidence" value="ECO:0007669"/>
    <property type="project" value="UniProtKB-KW"/>
</dbReference>
<evidence type="ECO:0000256" key="7">
    <source>
        <dbReference type="SAM" id="MobiDB-lite"/>
    </source>
</evidence>
<dbReference type="RefSeq" id="WP_147353258.1">
    <property type="nucleotide sequence ID" value="NZ_CP060632.1"/>
</dbReference>
<keyword evidence="4 8" id="KW-0472">Membrane</keyword>
<reference evidence="9 10" key="1">
    <citation type="submission" date="2020-08" db="EMBL/GenBank/DDBJ databases">
        <authorList>
            <person name="Liu C."/>
            <person name="Sun Q."/>
        </authorList>
    </citation>
    <scope>NUCLEOTIDE SEQUENCE [LARGE SCALE GENOMIC DNA]</scope>
    <source>
        <strain evidence="9 10">NSJ-4</strain>
    </source>
</reference>
<dbReference type="AlphaFoldDB" id="A0A7G9FJT9"/>
<sequence>MITSMSENVKKTTNGIAKKKTSRKNVRKKEENLRKGLKNSSGFMFSLFVNILIVFLIVKLFTYSFNFAYGVFGNVAYHPGSQQYIVVDIPADSSIMEIGSALQDAEIIEDKYVFYAKVKVKGYGNKITSGKYHLSASMTYDEILQIICNIDTSSDEENE</sequence>
<dbReference type="Gene3D" id="3.30.1490.480">
    <property type="entry name" value="Endolytic murein transglycosylase"/>
    <property type="match status" value="1"/>
</dbReference>
<evidence type="ECO:0000313" key="9">
    <source>
        <dbReference type="EMBL" id="QNL98820.1"/>
    </source>
</evidence>
<feature type="transmembrane region" description="Helical" evidence="8">
    <location>
        <begin position="43"/>
        <end position="65"/>
    </location>
</feature>
<gene>
    <name evidence="9" type="ORF">H9Q76_08675</name>
</gene>
<organism evidence="9 10">
    <name type="scientific">Wujia chipingensis</name>
    <dbReference type="NCBI Taxonomy" id="2763670"/>
    <lineage>
        <taxon>Bacteria</taxon>
        <taxon>Bacillati</taxon>
        <taxon>Bacillota</taxon>
        <taxon>Clostridia</taxon>
        <taxon>Lachnospirales</taxon>
        <taxon>Lachnospiraceae</taxon>
        <taxon>Wujia</taxon>
    </lineage>
</organism>
<keyword evidence="5" id="KW-0456">Lyase</keyword>
<dbReference type="EMBL" id="CP060632">
    <property type="protein sequence ID" value="QNL98820.1"/>
    <property type="molecule type" value="Genomic_DNA"/>
</dbReference>
<evidence type="ECO:0000256" key="4">
    <source>
        <dbReference type="ARBA" id="ARBA00023136"/>
    </source>
</evidence>
<feature type="region of interest" description="Disordered" evidence="7">
    <location>
        <begin position="1"/>
        <end position="31"/>
    </location>
</feature>
<feature type="compositionally biased region" description="Polar residues" evidence="7">
    <location>
        <begin position="1"/>
        <end position="15"/>
    </location>
</feature>
<evidence type="ECO:0000256" key="1">
    <source>
        <dbReference type="ARBA" id="ARBA00022475"/>
    </source>
</evidence>
<evidence type="ECO:0000256" key="6">
    <source>
        <dbReference type="ARBA" id="ARBA00023316"/>
    </source>
</evidence>
<dbReference type="PANTHER" id="PTHR30518">
    <property type="entry name" value="ENDOLYTIC MUREIN TRANSGLYCOSYLASE"/>
    <property type="match status" value="1"/>
</dbReference>
<dbReference type="KEGG" id="wcp:H9Q76_08675"/>
<protein>
    <submittedName>
        <fullName evidence="9">Endolytic transglycosylase MltG</fullName>
    </submittedName>
</protein>
<dbReference type="GO" id="GO:0071555">
    <property type="term" value="P:cell wall organization"/>
    <property type="evidence" value="ECO:0007669"/>
    <property type="project" value="UniProtKB-KW"/>
</dbReference>
<dbReference type="Proteomes" id="UP000515819">
    <property type="component" value="Chromosome"/>
</dbReference>
<dbReference type="PANTHER" id="PTHR30518:SF2">
    <property type="entry name" value="ENDOLYTIC MUREIN TRANSGLYCOSYLASE"/>
    <property type="match status" value="1"/>
</dbReference>
<keyword evidence="10" id="KW-1185">Reference proteome</keyword>
<keyword evidence="2 8" id="KW-0812">Transmembrane</keyword>